<dbReference type="PANTHER" id="PTHR10543:SF89">
    <property type="entry name" value="CAROTENOID 9,10(9',10')-CLEAVAGE DIOXYGENASE 1"/>
    <property type="match status" value="1"/>
</dbReference>
<protein>
    <submittedName>
        <fullName evidence="6">Unannotated protein</fullName>
    </submittedName>
</protein>
<gene>
    <name evidence="6" type="ORF">UFOPK4293_00882</name>
</gene>
<evidence type="ECO:0000256" key="4">
    <source>
        <dbReference type="ARBA" id="ARBA00023002"/>
    </source>
</evidence>
<dbReference type="InterPro" id="IPR004294">
    <property type="entry name" value="Carotenoid_Oase"/>
</dbReference>
<proteinExistence type="inferred from homology"/>
<evidence type="ECO:0000256" key="3">
    <source>
        <dbReference type="ARBA" id="ARBA00022723"/>
    </source>
</evidence>
<keyword evidence="3" id="KW-0479">Metal-binding</keyword>
<name>A0A6J7T811_9ZZZZ</name>
<evidence type="ECO:0000256" key="1">
    <source>
        <dbReference type="ARBA" id="ARBA00001954"/>
    </source>
</evidence>
<comment type="similarity">
    <text evidence="2">Belongs to the carotenoid oxygenase family.</text>
</comment>
<dbReference type="EMBL" id="CAFBQH010000047">
    <property type="protein sequence ID" value="CAB5050014.1"/>
    <property type="molecule type" value="Genomic_DNA"/>
</dbReference>
<dbReference type="GO" id="GO:0016121">
    <property type="term" value="P:carotene catabolic process"/>
    <property type="evidence" value="ECO:0007669"/>
    <property type="project" value="TreeGrafter"/>
</dbReference>
<dbReference type="PANTHER" id="PTHR10543">
    <property type="entry name" value="BETA-CAROTENE DIOXYGENASE"/>
    <property type="match status" value="1"/>
</dbReference>
<keyword evidence="5" id="KW-0408">Iron</keyword>
<evidence type="ECO:0000256" key="2">
    <source>
        <dbReference type="ARBA" id="ARBA00006787"/>
    </source>
</evidence>
<organism evidence="6">
    <name type="scientific">freshwater metagenome</name>
    <dbReference type="NCBI Taxonomy" id="449393"/>
    <lineage>
        <taxon>unclassified sequences</taxon>
        <taxon>metagenomes</taxon>
        <taxon>ecological metagenomes</taxon>
    </lineage>
</organism>
<comment type="cofactor">
    <cofactor evidence="1">
        <name>Fe(2+)</name>
        <dbReference type="ChEBI" id="CHEBI:29033"/>
    </cofactor>
</comment>
<sequence>MTTVENARGNPFLEGNLAPVTEEVTAFDLEVTGTLPPELDGRYLRNGPNPLGYVNAEKYHWFTGHGMVHGIRLRDGKAEWYRNRWVRNDDVAELLGEAHPPSDWPADHGQFAANTNVIGHAGKTFAIVEAGSPPIELSYELDTVRISNLEGTLPHAYSAHPKRDPLTGELHVMTYYWGWGNQVQYLVVGTDGRVRRHVDIPTTGGPMIHDIAFTQKYILVFDLPTIFNLEAAMAGKGLPYFWDHDYDARIGLLPREGNADDVKWFSIDPCYIFHPMNAFDDGDSVVLDAARHPKMFDRERRGPSEGSPTLDRWRINTVTGKVTQDRIDDRPQEFPRINESLIGLPNKYGYTAGVGKHFAQDTLIKIDLETRRTEARTDTARYGYGEPVFIPRDGATAEDDGWVMALRLDSETQTSDLALFDATAITADPVAVVHLPARVPNGFHGNWIPGAQ</sequence>
<dbReference type="GO" id="GO:0046872">
    <property type="term" value="F:metal ion binding"/>
    <property type="evidence" value="ECO:0007669"/>
    <property type="project" value="UniProtKB-KW"/>
</dbReference>
<reference evidence="6" key="1">
    <citation type="submission" date="2020-05" db="EMBL/GenBank/DDBJ databases">
        <authorList>
            <person name="Chiriac C."/>
            <person name="Salcher M."/>
            <person name="Ghai R."/>
            <person name="Kavagutti S V."/>
        </authorList>
    </citation>
    <scope>NUCLEOTIDE SEQUENCE</scope>
</reference>
<dbReference type="AlphaFoldDB" id="A0A6J7T811"/>
<keyword evidence="4" id="KW-0560">Oxidoreductase</keyword>
<dbReference type="Pfam" id="PF03055">
    <property type="entry name" value="RPE65"/>
    <property type="match status" value="1"/>
</dbReference>
<accession>A0A6J7T811</accession>
<dbReference type="GO" id="GO:0010436">
    <property type="term" value="F:carotenoid dioxygenase activity"/>
    <property type="evidence" value="ECO:0007669"/>
    <property type="project" value="TreeGrafter"/>
</dbReference>
<evidence type="ECO:0000256" key="5">
    <source>
        <dbReference type="ARBA" id="ARBA00023004"/>
    </source>
</evidence>
<evidence type="ECO:0000313" key="6">
    <source>
        <dbReference type="EMBL" id="CAB5050014.1"/>
    </source>
</evidence>